<gene>
    <name evidence="3" type="ORF">PGLA1383_LOCUS41742</name>
</gene>
<evidence type="ECO:0000313" key="4">
    <source>
        <dbReference type="Proteomes" id="UP000654075"/>
    </source>
</evidence>
<dbReference type="Proteomes" id="UP000654075">
    <property type="component" value="Unassembled WGS sequence"/>
</dbReference>
<sequence length="300" mass="31446">RLGLLSSRSWIVVVVVIVIASASPSAFVGPGVVAPSAGSCRQDWRPLEQAAPRVPDQAPRGRAADQGPFSRAEARPRRSWASWALLGAALLGAFASQGCSAAVPTGTLTPRKCLCFYEDGNGCALNARIPETWRELEASFGLRNNLRSLHFELPGVGGASSSTVDITYVPVGPPPPKLRGASGSARPEILQAQLRDWEAEFPPERRTSLPRRSGEFDAAAGTAVSLSVSGTWVGPEGSPRAPQPDSAMLAAVIPARPAGEGERQFAFLVRTVGPAGAVAANADAFASFVRSAQTDSTYLF</sequence>
<evidence type="ECO:0000256" key="2">
    <source>
        <dbReference type="SAM" id="SignalP"/>
    </source>
</evidence>
<evidence type="ECO:0000256" key="1">
    <source>
        <dbReference type="SAM" id="MobiDB-lite"/>
    </source>
</evidence>
<protein>
    <submittedName>
        <fullName evidence="3">Uncharacterized protein</fullName>
    </submittedName>
</protein>
<dbReference type="EMBL" id="CAJNNV010028446">
    <property type="protein sequence ID" value="CAE8624638.1"/>
    <property type="molecule type" value="Genomic_DNA"/>
</dbReference>
<dbReference type="AlphaFoldDB" id="A0A813GEI3"/>
<evidence type="ECO:0000313" key="3">
    <source>
        <dbReference type="EMBL" id="CAE8624638.1"/>
    </source>
</evidence>
<organism evidence="3 4">
    <name type="scientific">Polarella glacialis</name>
    <name type="common">Dinoflagellate</name>
    <dbReference type="NCBI Taxonomy" id="89957"/>
    <lineage>
        <taxon>Eukaryota</taxon>
        <taxon>Sar</taxon>
        <taxon>Alveolata</taxon>
        <taxon>Dinophyceae</taxon>
        <taxon>Suessiales</taxon>
        <taxon>Suessiaceae</taxon>
        <taxon>Polarella</taxon>
    </lineage>
</organism>
<accession>A0A813GEI3</accession>
<comment type="caution">
    <text evidence="3">The sequence shown here is derived from an EMBL/GenBank/DDBJ whole genome shotgun (WGS) entry which is preliminary data.</text>
</comment>
<keyword evidence="4" id="KW-1185">Reference proteome</keyword>
<keyword evidence="2" id="KW-0732">Signal</keyword>
<reference evidence="3" key="1">
    <citation type="submission" date="2021-02" db="EMBL/GenBank/DDBJ databases">
        <authorList>
            <person name="Dougan E. K."/>
            <person name="Rhodes N."/>
            <person name="Thang M."/>
            <person name="Chan C."/>
        </authorList>
    </citation>
    <scope>NUCLEOTIDE SEQUENCE</scope>
</reference>
<feature type="non-terminal residue" evidence="3">
    <location>
        <position position="1"/>
    </location>
</feature>
<proteinExistence type="predicted"/>
<feature type="signal peptide" evidence="2">
    <location>
        <begin position="1"/>
        <end position="22"/>
    </location>
</feature>
<name>A0A813GEI3_POLGL</name>
<feature type="region of interest" description="Disordered" evidence="1">
    <location>
        <begin position="50"/>
        <end position="73"/>
    </location>
</feature>
<feature type="chain" id="PRO_5033019085" evidence="2">
    <location>
        <begin position="23"/>
        <end position="300"/>
    </location>
</feature>